<reference evidence="3" key="1">
    <citation type="journal article" date="2019" name="Int. J. Syst. Evol. Microbiol.">
        <title>The Global Catalogue of Microorganisms (GCM) 10K type strain sequencing project: providing services to taxonomists for standard genome sequencing and annotation.</title>
        <authorList>
            <consortium name="The Broad Institute Genomics Platform"/>
            <consortium name="The Broad Institute Genome Sequencing Center for Infectious Disease"/>
            <person name="Wu L."/>
            <person name="Ma J."/>
        </authorList>
    </citation>
    <scope>NUCLEOTIDE SEQUENCE [LARGE SCALE GENOMIC DNA]</scope>
    <source>
        <strain evidence="3">CECT 7297</strain>
    </source>
</reference>
<dbReference type="RefSeq" id="WP_379887558.1">
    <property type="nucleotide sequence ID" value="NZ_JBHSDI010000015.1"/>
</dbReference>
<sequence length="116" mass="12752">MKYDHLPMPAPGVLLDFGAVSVWLLLLMATNLYNTQPVTVLIPYLAPVIYISWRYGALLGIAVATFATFAAAPGGYVASHDAGQVFWAVFYTYSQITSGVVGTAFARWLHRQKLNR</sequence>
<feature type="transmembrane region" description="Helical" evidence="1">
    <location>
        <begin position="55"/>
        <end position="79"/>
    </location>
</feature>
<evidence type="ECO:0008006" key="4">
    <source>
        <dbReference type="Google" id="ProtNLM"/>
    </source>
</evidence>
<proteinExistence type="predicted"/>
<keyword evidence="1" id="KW-0812">Transmembrane</keyword>
<feature type="transmembrane region" description="Helical" evidence="1">
    <location>
        <begin position="85"/>
        <end position="109"/>
    </location>
</feature>
<name>A0ABV8QHD0_9GAMM</name>
<comment type="caution">
    <text evidence="2">The sequence shown here is derived from an EMBL/GenBank/DDBJ whole genome shotgun (WGS) entry which is preliminary data.</text>
</comment>
<dbReference type="Proteomes" id="UP001595798">
    <property type="component" value="Unassembled WGS sequence"/>
</dbReference>
<organism evidence="2 3">
    <name type="scientific">Marinobacter lacisalsi</name>
    <dbReference type="NCBI Taxonomy" id="475979"/>
    <lineage>
        <taxon>Bacteria</taxon>
        <taxon>Pseudomonadati</taxon>
        <taxon>Pseudomonadota</taxon>
        <taxon>Gammaproteobacteria</taxon>
        <taxon>Pseudomonadales</taxon>
        <taxon>Marinobacteraceae</taxon>
        <taxon>Marinobacter</taxon>
    </lineage>
</organism>
<keyword evidence="1" id="KW-1133">Transmembrane helix</keyword>
<dbReference type="EMBL" id="JBHSDI010000015">
    <property type="protein sequence ID" value="MFC4259731.1"/>
    <property type="molecule type" value="Genomic_DNA"/>
</dbReference>
<gene>
    <name evidence="2" type="ORF">ACFOZ5_11895</name>
</gene>
<evidence type="ECO:0000313" key="3">
    <source>
        <dbReference type="Proteomes" id="UP001595798"/>
    </source>
</evidence>
<evidence type="ECO:0000313" key="2">
    <source>
        <dbReference type="EMBL" id="MFC4259731.1"/>
    </source>
</evidence>
<evidence type="ECO:0000256" key="1">
    <source>
        <dbReference type="SAM" id="Phobius"/>
    </source>
</evidence>
<accession>A0ABV8QHD0</accession>
<protein>
    <recommendedName>
        <fullName evidence="4">Integral membrane protein</fullName>
    </recommendedName>
</protein>
<feature type="transmembrane region" description="Helical" evidence="1">
    <location>
        <begin position="12"/>
        <end position="34"/>
    </location>
</feature>
<keyword evidence="1" id="KW-0472">Membrane</keyword>
<keyword evidence="3" id="KW-1185">Reference proteome</keyword>